<accession>A0AA88AI04</accession>
<gene>
    <name evidence="2" type="ORF">TIFTF001_022077</name>
</gene>
<dbReference type="AlphaFoldDB" id="A0AA88AI04"/>
<keyword evidence="3" id="KW-1185">Reference proteome</keyword>
<dbReference type="EMBL" id="BTGU01000044">
    <property type="protein sequence ID" value="GMN52939.1"/>
    <property type="molecule type" value="Genomic_DNA"/>
</dbReference>
<evidence type="ECO:0000313" key="2">
    <source>
        <dbReference type="EMBL" id="GMN52939.1"/>
    </source>
</evidence>
<feature type="compositionally biased region" description="Basic and acidic residues" evidence="1">
    <location>
        <begin position="36"/>
        <end position="55"/>
    </location>
</feature>
<proteinExistence type="predicted"/>
<dbReference type="Proteomes" id="UP001187192">
    <property type="component" value="Unassembled WGS sequence"/>
</dbReference>
<sequence length="142" mass="15314">MAADSEASHDFRRSGYVGGGNLELGLAAAVTGDDGDAAREHDARRSSESGLESKFRMGMLFVSRGDGDNKQRRWRRKSWQGEVASESEKAAAGMAGEITDDDNERQARRDDLKPTSNRRSSHLPHAATATATAIGTESFRSG</sequence>
<protein>
    <submittedName>
        <fullName evidence="2">Uncharacterized protein</fullName>
    </submittedName>
</protein>
<evidence type="ECO:0000313" key="3">
    <source>
        <dbReference type="Proteomes" id="UP001187192"/>
    </source>
</evidence>
<name>A0AA88AI04_FICCA</name>
<organism evidence="2 3">
    <name type="scientific">Ficus carica</name>
    <name type="common">Common fig</name>
    <dbReference type="NCBI Taxonomy" id="3494"/>
    <lineage>
        <taxon>Eukaryota</taxon>
        <taxon>Viridiplantae</taxon>
        <taxon>Streptophyta</taxon>
        <taxon>Embryophyta</taxon>
        <taxon>Tracheophyta</taxon>
        <taxon>Spermatophyta</taxon>
        <taxon>Magnoliopsida</taxon>
        <taxon>eudicotyledons</taxon>
        <taxon>Gunneridae</taxon>
        <taxon>Pentapetalae</taxon>
        <taxon>rosids</taxon>
        <taxon>fabids</taxon>
        <taxon>Rosales</taxon>
        <taxon>Moraceae</taxon>
        <taxon>Ficeae</taxon>
        <taxon>Ficus</taxon>
    </lineage>
</organism>
<reference evidence="2" key="1">
    <citation type="submission" date="2023-07" db="EMBL/GenBank/DDBJ databases">
        <title>draft genome sequence of fig (Ficus carica).</title>
        <authorList>
            <person name="Takahashi T."/>
            <person name="Nishimura K."/>
        </authorList>
    </citation>
    <scope>NUCLEOTIDE SEQUENCE</scope>
</reference>
<evidence type="ECO:0000256" key="1">
    <source>
        <dbReference type="SAM" id="MobiDB-lite"/>
    </source>
</evidence>
<comment type="caution">
    <text evidence="2">The sequence shown here is derived from an EMBL/GenBank/DDBJ whole genome shotgun (WGS) entry which is preliminary data.</text>
</comment>
<feature type="compositionally biased region" description="Basic and acidic residues" evidence="1">
    <location>
        <begin position="104"/>
        <end position="113"/>
    </location>
</feature>
<feature type="region of interest" description="Disordered" evidence="1">
    <location>
        <begin position="33"/>
        <end position="142"/>
    </location>
</feature>